<protein>
    <submittedName>
        <fullName evidence="2">FAT domain-containing protein</fullName>
    </submittedName>
</protein>
<organism evidence="1 2">
    <name type="scientific">Ascaris lumbricoides</name>
    <name type="common">Giant roundworm</name>
    <dbReference type="NCBI Taxonomy" id="6252"/>
    <lineage>
        <taxon>Eukaryota</taxon>
        <taxon>Metazoa</taxon>
        <taxon>Ecdysozoa</taxon>
        <taxon>Nematoda</taxon>
        <taxon>Chromadorea</taxon>
        <taxon>Rhabditida</taxon>
        <taxon>Spirurina</taxon>
        <taxon>Ascaridomorpha</taxon>
        <taxon>Ascaridoidea</taxon>
        <taxon>Ascarididae</taxon>
        <taxon>Ascaris</taxon>
    </lineage>
</organism>
<proteinExistence type="predicted"/>
<accession>A0A0M3IA19</accession>
<sequence>MSQLDILTTSDMELLRKACMERVIACRSNTEKLFELKSTIHAINDIPISSSDALWLAQYQYILNWCYSQLRFICDPRDRLRLFQNIKEKYRQMFKQLINVPEEEKLPTYLHWSQICYQYAEFVDDESLAWCAHIISNTKSVLLARPSNSSTLSQRKESMTENGNRNDALETDTRKAVIRWKRYVESVDLIRENLEKTENIRASLYNDGFCEKIVM</sequence>
<dbReference type="AlphaFoldDB" id="A0A0M3IA19"/>
<dbReference type="WBParaSite" id="ALUE_0001436801-mRNA-1">
    <property type="protein sequence ID" value="ALUE_0001436801-mRNA-1"/>
    <property type="gene ID" value="ALUE_0001436801"/>
</dbReference>
<dbReference type="Proteomes" id="UP000036681">
    <property type="component" value="Unplaced"/>
</dbReference>
<keyword evidence="1" id="KW-1185">Reference proteome</keyword>
<name>A0A0M3IA19_ASCLU</name>
<evidence type="ECO:0000313" key="1">
    <source>
        <dbReference type="Proteomes" id="UP000036681"/>
    </source>
</evidence>
<reference evidence="2" key="1">
    <citation type="submission" date="2017-02" db="UniProtKB">
        <authorList>
            <consortium name="WormBaseParasite"/>
        </authorList>
    </citation>
    <scope>IDENTIFICATION</scope>
</reference>
<evidence type="ECO:0000313" key="2">
    <source>
        <dbReference type="WBParaSite" id="ALUE_0001436801-mRNA-1"/>
    </source>
</evidence>